<evidence type="ECO:0000256" key="1">
    <source>
        <dbReference type="ARBA" id="ARBA00022801"/>
    </source>
</evidence>
<protein>
    <submittedName>
        <fullName evidence="4">MBL fold metallo-hydrolase</fullName>
    </submittedName>
</protein>
<accession>A0ABV4HZZ2</accession>
<keyword evidence="5" id="KW-1185">Reference proteome</keyword>
<comment type="caution">
    <text evidence="4">The sequence shown here is derived from an EMBL/GenBank/DDBJ whole genome shotgun (WGS) entry which is preliminary data.</text>
</comment>
<keyword evidence="1" id="KW-0378">Hydrolase</keyword>
<evidence type="ECO:0000313" key="5">
    <source>
        <dbReference type="Proteomes" id="UP001566331"/>
    </source>
</evidence>
<dbReference type="EMBL" id="JBFWIC010000067">
    <property type="protein sequence ID" value="MEZ0476929.1"/>
    <property type="molecule type" value="Genomic_DNA"/>
</dbReference>
<feature type="region of interest" description="Disordered" evidence="2">
    <location>
        <begin position="1"/>
        <end position="21"/>
    </location>
</feature>
<dbReference type="PANTHER" id="PTHR46018">
    <property type="entry name" value="ZINC PHOSPHODIESTERASE ELAC PROTEIN 1"/>
    <property type="match status" value="1"/>
</dbReference>
<dbReference type="SUPFAM" id="SSF56281">
    <property type="entry name" value="Metallo-hydrolase/oxidoreductase"/>
    <property type="match status" value="1"/>
</dbReference>
<dbReference type="SMART" id="SM00849">
    <property type="entry name" value="Lactamase_B"/>
    <property type="match status" value="1"/>
</dbReference>
<gene>
    <name evidence="4" type="ORF">AB6713_20335</name>
</gene>
<dbReference type="RefSeq" id="WP_370564414.1">
    <property type="nucleotide sequence ID" value="NZ_JBFWIB010000008.1"/>
</dbReference>
<evidence type="ECO:0000256" key="2">
    <source>
        <dbReference type="SAM" id="MobiDB-lite"/>
    </source>
</evidence>
<dbReference type="PANTHER" id="PTHR46018:SF2">
    <property type="entry name" value="ZINC PHOSPHODIESTERASE ELAC PROTEIN 1"/>
    <property type="match status" value="1"/>
</dbReference>
<feature type="domain" description="Metallo-beta-lactamase" evidence="3">
    <location>
        <begin position="40"/>
        <end position="261"/>
    </location>
</feature>
<name>A0ABV4HZZ2_9GAMM</name>
<evidence type="ECO:0000313" key="4">
    <source>
        <dbReference type="EMBL" id="MEZ0476929.1"/>
    </source>
</evidence>
<proteinExistence type="predicted"/>
<dbReference type="Proteomes" id="UP001566331">
    <property type="component" value="Unassembled WGS sequence"/>
</dbReference>
<dbReference type="Gene3D" id="3.60.15.10">
    <property type="entry name" value="Ribonuclease Z/Hydroxyacylglutathione hydrolase-like"/>
    <property type="match status" value="1"/>
</dbReference>
<dbReference type="InterPro" id="IPR044094">
    <property type="entry name" value="AtsA-like_MBL-fold"/>
</dbReference>
<dbReference type="InterPro" id="IPR036866">
    <property type="entry name" value="RibonucZ/Hydroxyglut_hydro"/>
</dbReference>
<sequence>MSAVLDATAPERPADTCGRNGGSALQVLGSGGPMHGQGRGSAAYLLWSMGRPSILIDVGGGTTVALARAGVEAAQLDAVLISHFHPDHVSDLPAFLWGEMVTRRRRPLAIAGPTGAKDFRSLDAFLEKQFGAEGAFPDMKGLLSGEPFQLELAAIETVKARASRVFEHNGLRVSAYPVPHGRAPTLAYRIEGPDFSVVFGGDQTGLDPGFSKFAQGADYLVLHAMLSPRAAGHTLAQVVALPETLGRRAAEAKAKRVVLGHLMAGAPDQDEAHVWSLSSMPAVIEGLRTYYQAPILVPSDLQCLDLDTPEDDDV</sequence>
<dbReference type="InterPro" id="IPR001279">
    <property type="entry name" value="Metallo-B-lactamas"/>
</dbReference>
<evidence type="ECO:0000259" key="3">
    <source>
        <dbReference type="SMART" id="SM00849"/>
    </source>
</evidence>
<reference evidence="4 5" key="1">
    <citation type="submission" date="2024-07" db="EMBL/GenBank/DDBJ databases">
        <title>Luteimonas salilacus sp. nov., isolated from the shore soil of Salt Lake in Tibet of China.</title>
        <authorList>
            <person name="Zhang X."/>
            <person name="Li A."/>
        </authorList>
    </citation>
    <scope>NUCLEOTIDE SEQUENCE [LARGE SCALE GENOMIC DNA]</scope>
    <source>
        <strain evidence="4 5">B3-2-R+30</strain>
    </source>
</reference>
<organism evidence="4 5">
    <name type="scientific">Luteimonas salinilitoris</name>
    <dbReference type="NCBI Taxonomy" id="3237697"/>
    <lineage>
        <taxon>Bacteria</taxon>
        <taxon>Pseudomonadati</taxon>
        <taxon>Pseudomonadota</taxon>
        <taxon>Gammaproteobacteria</taxon>
        <taxon>Lysobacterales</taxon>
        <taxon>Lysobacteraceae</taxon>
        <taxon>Luteimonas</taxon>
    </lineage>
</organism>
<dbReference type="CDD" id="cd07719">
    <property type="entry name" value="arylsulfatase_AtsA-like_MBL-fold"/>
    <property type="match status" value="1"/>
</dbReference>
<dbReference type="Pfam" id="PF12706">
    <property type="entry name" value="Lactamase_B_2"/>
    <property type="match status" value="1"/>
</dbReference>